<keyword evidence="6" id="KW-0282">Flagellum</keyword>
<dbReference type="EMBL" id="JBHTND010000004">
    <property type="protein sequence ID" value="MFD1300868.1"/>
    <property type="molecule type" value="Genomic_DNA"/>
</dbReference>
<dbReference type="Pfam" id="PF00669">
    <property type="entry name" value="Flagellin_N"/>
    <property type="match status" value="1"/>
</dbReference>
<feature type="domain" description="Flagellin N-terminal" evidence="4">
    <location>
        <begin position="10"/>
        <end position="107"/>
    </location>
</feature>
<evidence type="ECO:0000259" key="5">
    <source>
        <dbReference type="Pfam" id="PF00700"/>
    </source>
</evidence>
<accession>A0ABW3WX93</accession>
<keyword evidence="6" id="KW-0969">Cilium</keyword>
<dbReference type="PANTHER" id="PTHR42792">
    <property type="entry name" value="FLAGELLIN"/>
    <property type="match status" value="1"/>
</dbReference>
<gene>
    <name evidence="6" type="ORF">ACFQ4G_04620</name>
</gene>
<reference evidence="7" key="1">
    <citation type="journal article" date="2019" name="Int. J. Syst. Evol. Microbiol.">
        <title>The Global Catalogue of Microorganisms (GCM) 10K type strain sequencing project: providing services to taxonomists for standard genome sequencing and annotation.</title>
        <authorList>
            <consortium name="The Broad Institute Genomics Platform"/>
            <consortium name="The Broad Institute Genome Sequencing Center for Infectious Disease"/>
            <person name="Wu L."/>
            <person name="Ma J."/>
        </authorList>
    </citation>
    <scope>NUCLEOTIDE SEQUENCE [LARGE SCALE GENOMIC DNA]</scope>
    <source>
        <strain evidence="7">CCUG 56108</strain>
    </source>
</reference>
<name>A0ABW3WX93_9HYPH</name>
<keyword evidence="7" id="KW-1185">Reference proteome</keyword>
<feature type="domain" description="Flagellin C-terminal" evidence="5">
    <location>
        <begin position="322"/>
        <end position="403"/>
    </location>
</feature>
<protein>
    <recommendedName>
        <fullName evidence="3">Flagellin</fullName>
    </recommendedName>
</protein>
<dbReference type="PANTHER" id="PTHR42792:SF2">
    <property type="entry name" value="FLAGELLIN"/>
    <property type="match status" value="1"/>
</dbReference>
<keyword evidence="2 3" id="KW-0975">Bacterial flagellum</keyword>
<dbReference type="RefSeq" id="WP_238204296.1">
    <property type="nucleotide sequence ID" value="NZ_JBHTND010000004.1"/>
</dbReference>
<dbReference type="InterPro" id="IPR046358">
    <property type="entry name" value="Flagellin_C"/>
</dbReference>
<dbReference type="InterPro" id="IPR001492">
    <property type="entry name" value="Flagellin"/>
</dbReference>
<dbReference type="Gene3D" id="1.20.1330.10">
    <property type="entry name" value="f41 fragment of flagellin, N-terminal domain"/>
    <property type="match status" value="1"/>
</dbReference>
<evidence type="ECO:0000256" key="1">
    <source>
        <dbReference type="ARBA" id="ARBA00005709"/>
    </source>
</evidence>
<comment type="similarity">
    <text evidence="1 3">Belongs to the bacterial flagellin family.</text>
</comment>
<evidence type="ECO:0000313" key="6">
    <source>
        <dbReference type="EMBL" id="MFD1300868.1"/>
    </source>
</evidence>
<dbReference type="Pfam" id="PF00700">
    <property type="entry name" value="Flagellin_C"/>
    <property type="match status" value="1"/>
</dbReference>
<dbReference type="InterPro" id="IPR001029">
    <property type="entry name" value="Flagellin_N"/>
</dbReference>
<organism evidence="6 7">
    <name type="scientific">Methylobacterium marchantiae</name>
    <dbReference type="NCBI Taxonomy" id="600331"/>
    <lineage>
        <taxon>Bacteria</taxon>
        <taxon>Pseudomonadati</taxon>
        <taxon>Pseudomonadota</taxon>
        <taxon>Alphaproteobacteria</taxon>
        <taxon>Hyphomicrobiales</taxon>
        <taxon>Methylobacteriaceae</taxon>
        <taxon>Methylobacterium</taxon>
    </lineage>
</organism>
<keyword evidence="6" id="KW-0966">Cell projection</keyword>
<keyword evidence="3" id="KW-0964">Secreted</keyword>
<evidence type="ECO:0000313" key="7">
    <source>
        <dbReference type="Proteomes" id="UP001597176"/>
    </source>
</evidence>
<evidence type="ECO:0000256" key="2">
    <source>
        <dbReference type="ARBA" id="ARBA00023143"/>
    </source>
</evidence>
<proteinExistence type="inferred from homology"/>
<evidence type="ECO:0000256" key="3">
    <source>
        <dbReference type="RuleBase" id="RU362073"/>
    </source>
</evidence>
<comment type="function">
    <text evidence="3">Flagellin is the subunit protein which polymerizes to form the filaments of bacterial flagella.</text>
</comment>
<comment type="subcellular location">
    <subcellularLocation>
        <location evidence="3">Secreted</location>
    </subcellularLocation>
    <subcellularLocation>
        <location evidence="3">Bacterial flagellum</location>
    </subcellularLocation>
</comment>
<dbReference type="SUPFAM" id="SSF64518">
    <property type="entry name" value="Phase 1 flagellin"/>
    <property type="match status" value="2"/>
</dbReference>
<sequence>MSSSVTLSAATRQNLLSLQDTSALTSLTQNRLATGKKVSSALDNPVNFFTSKALSARSGDLGGLLDGISNGIQTIQAANTGLTSIQKLADQAKSITSQALATQITTTGTASTAFAAPTAAQTVSFFVNGAATSASIASTDTIDTAIAALNTAAGSSIFSKDTTGTKLVLNASSDIEFEASTDQTALGFSAGAADSAGTDYYGAGLDKGVKQSADLVVTGVESRKALSEQYNALLTQIDQLARDASFNGVNLLSSDEDTNKLNIQFNEKGTSSLDVQGVDVTSTGLGLSALTGTSESAAAGNKANRGSFLLDADIKATAKDLGAATDTLRSKASTFGSNLSVVQNRQDFSKNLINVLDTGAANLTDADLNEEAANSQALTTRQSLGISALSLANQAQQGVLQLLR</sequence>
<comment type="caution">
    <text evidence="6">The sequence shown here is derived from an EMBL/GenBank/DDBJ whole genome shotgun (WGS) entry which is preliminary data.</text>
</comment>
<evidence type="ECO:0000259" key="4">
    <source>
        <dbReference type="Pfam" id="PF00669"/>
    </source>
</evidence>
<dbReference type="Proteomes" id="UP001597176">
    <property type="component" value="Unassembled WGS sequence"/>
</dbReference>